<keyword evidence="2" id="KW-1185">Reference proteome</keyword>
<name>A0ACC0YTK5_9ROSI</name>
<sequence>MDSSNKMKSKIEQDDDTDHRTKMLHHALKQQSKAEIHSRLKRSPTERNFSSSSTPYDNRGQPEKKHRSSENSPRHDCKTEGEDEGEGKVQGSESDQGSELKETGYVASRSESEDEDDLNDSSSDDDEQEEDSQGSEDEEDLVELGMLPNKLAVVNMDWRIFKACDLFGILTSFLPKDGRILSVAVHPTEFGIQCMKVEKVHGPFGLFGSEHKNCDGEDIELTYEEKLRAYEKSTLR</sequence>
<comment type="caution">
    <text evidence="1">The sequence shown here is derived from an EMBL/GenBank/DDBJ whole genome shotgun (WGS) entry which is preliminary data.</text>
</comment>
<evidence type="ECO:0000313" key="1">
    <source>
        <dbReference type="EMBL" id="KAJ0041525.1"/>
    </source>
</evidence>
<dbReference type="EMBL" id="CM047740">
    <property type="protein sequence ID" value="KAJ0041525.1"/>
    <property type="molecule type" value="Genomic_DNA"/>
</dbReference>
<accession>A0ACC0YTK5</accession>
<protein>
    <submittedName>
        <fullName evidence="1">Uncharacterized protein</fullName>
    </submittedName>
</protein>
<organism evidence="1 2">
    <name type="scientific">Pistacia integerrima</name>
    <dbReference type="NCBI Taxonomy" id="434235"/>
    <lineage>
        <taxon>Eukaryota</taxon>
        <taxon>Viridiplantae</taxon>
        <taxon>Streptophyta</taxon>
        <taxon>Embryophyta</taxon>
        <taxon>Tracheophyta</taxon>
        <taxon>Spermatophyta</taxon>
        <taxon>Magnoliopsida</taxon>
        <taxon>eudicotyledons</taxon>
        <taxon>Gunneridae</taxon>
        <taxon>Pentapetalae</taxon>
        <taxon>rosids</taxon>
        <taxon>malvids</taxon>
        <taxon>Sapindales</taxon>
        <taxon>Anacardiaceae</taxon>
        <taxon>Pistacia</taxon>
    </lineage>
</organism>
<gene>
    <name evidence="1" type="ORF">Pint_28553</name>
</gene>
<dbReference type="Proteomes" id="UP001163603">
    <property type="component" value="Chromosome 5"/>
</dbReference>
<evidence type="ECO:0000313" key="2">
    <source>
        <dbReference type="Proteomes" id="UP001163603"/>
    </source>
</evidence>
<reference evidence="2" key="1">
    <citation type="journal article" date="2023" name="G3 (Bethesda)">
        <title>Genome assembly and association tests identify interacting loci associated with vigor, precocity, and sex in interspecific pistachio rootstocks.</title>
        <authorList>
            <person name="Palmer W."/>
            <person name="Jacygrad E."/>
            <person name="Sagayaradj S."/>
            <person name="Cavanaugh K."/>
            <person name="Han R."/>
            <person name="Bertier L."/>
            <person name="Beede B."/>
            <person name="Kafkas S."/>
            <person name="Golino D."/>
            <person name="Preece J."/>
            <person name="Michelmore R."/>
        </authorList>
    </citation>
    <scope>NUCLEOTIDE SEQUENCE [LARGE SCALE GENOMIC DNA]</scope>
</reference>
<proteinExistence type="predicted"/>